<dbReference type="InterPro" id="IPR003699">
    <property type="entry name" value="QueA"/>
</dbReference>
<keyword evidence="14" id="KW-0413">Isomerase</keyword>
<dbReference type="InterPro" id="IPR042118">
    <property type="entry name" value="QueA_dom1"/>
</dbReference>
<protein>
    <recommendedName>
        <fullName evidence="11 13">S-adenosylmethionine:tRNA ribosyltransferase-isomerase</fullName>
        <ecNumber evidence="10 13">2.4.99.17</ecNumber>
    </recommendedName>
    <alternativeName>
        <fullName evidence="12 13">Queuosine biosynthesis protein QueA</fullName>
    </alternativeName>
</protein>
<comment type="catalytic activity">
    <reaction evidence="8 13">
        <text>7-aminomethyl-7-carbaguanosine(34) in tRNA + S-adenosyl-L-methionine = epoxyqueuosine(34) in tRNA + adenine + L-methionine + 2 H(+)</text>
        <dbReference type="Rhea" id="RHEA:32155"/>
        <dbReference type="Rhea" id="RHEA-COMP:10342"/>
        <dbReference type="Rhea" id="RHEA-COMP:18582"/>
        <dbReference type="ChEBI" id="CHEBI:15378"/>
        <dbReference type="ChEBI" id="CHEBI:16708"/>
        <dbReference type="ChEBI" id="CHEBI:57844"/>
        <dbReference type="ChEBI" id="CHEBI:59789"/>
        <dbReference type="ChEBI" id="CHEBI:82833"/>
        <dbReference type="ChEBI" id="CHEBI:194443"/>
        <dbReference type="EC" id="2.4.99.17"/>
    </reaction>
</comment>
<keyword evidence="15" id="KW-1185">Reference proteome</keyword>
<gene>
    <name evidence="13" type="primary">queA</name>
    <name evidence="14" type="ORF">TH606_02740</name>
</gene>
<accession>A0A177E9A3</accession>
<organism evidence="14 15">
    <name type="scientific">Thermodesulfatator autotrophicus</name>
    <dbReference type="NCBI Taxonomy" id="1795632"/>
    <lineage>
        <taxon>Bacteria</taxon>
        <taxon>Pseudomonadati</taxon>
        <taxon>Thermodesulfobacteriota</taxon>
        <taxon>Thermodesulfobacteria</taxon>
        <taxon>Thermodesulfobacteriales</taxon>
        <taxon>Thermodesulfatatoraceae</taxon>
        <taxon>Thermodesulfatator</taxon>
    </lineage>
</organism>
<evidence type="ECO:0000256" key="6">
    <source>
        <dbReference type="ARBA" id="ARBA00022691"/>
    </source>
</evidence>
<dbReference type="Pfam" id="PF02547">
    <property type="entry name" value="Queuosine_synth"/>
    <property type="match status" value="1"/>
</dbReference>
<dbReference type="HAMAP" id="MF_00113">
    <property type="entry name" value="QueA"/>
    <property type="match status" value="1"/>
</dbReference>
<dbReference type="Proteomes" id="UP000076964">
    <property type="component" value="Unassembled WGS sequence"/>
</dbReference>
<dbReference type="STRING" id="1795632.TH606_02740"/>
<evidence type="ECO:0000256" key="8">
    <source>
        <dbReference type="ARBA" id="ARBA00052751"/>
    </source>
</evidence>
<dbReference type="SUPFAM" id="SSF111337">
    <property type="entry name" value="QueA-like"/>
    <property type="match status" value="1"/>
</dbReference>
<dbReference type="EMBL" id="LSFI01000008">
    <property type="protein sequence ID" value="OAG28286.1"/>
    <property type="molecule type" value="Genomic_DNA"/>
</dbReference>
<comment type="pathway">
    <text evidence="2 13">tRNA modification; tRNA-queuosine biosynthesis.</text>
</comment>
<evidence type="ECO:0000256" key="2">
    <source>
        <dbReference type="ARBA" id="ARBA00004691"/>
    </source>
</evidence>
<evidence type="ECO:0000256" key="13">
    <source>
        <dbReference type="HAMAP-Rule" id="MF_00113"/>
    </source>
</evidence>
<comment type="similarity">
    <text evidence="9 13">Belongs to the QueA family.</text>
</comment>
<evidence type="ECO:0000256" key="9">
    <source>
        <dbReference type="ARBA" id="ARBA00061210"/>
    </source>
</evidence>
<comment type="subunit">
    <text evidence="3 13">Monomer.</text>
</comment>
<dbReference type="InterPro" id="IPR036100">
    <property type="entry name" value="QueA_sf"/>
</dbReference>
<evidence type="ECO:0000256" key="10">
    <source>
        <dbReference type="ARBA" id="ARBA00066503"/>
    </source>
</evidence>
<comment type="function">
    <text evidence="13">Transfers and isomerizes the ribose moiety from AdoMet to the 7-aminomethyl group of 7-deazaguanine (preQ1-tRNA) to give epoxyqueuosine (oQ-tRNA).</text>
</comment>
<evidence type="ECO:0000256" key="11">
    <source>
        <dbReference type="ARBA" id="ARBA00069325"/>
    </source>
</evidence>
<name>A0A177E9A3_9BACT</name>
<keyword evidence="4 13" id="KW-0963">Cytoplasm</keyword>
<dbReference type="EC" id="2.4.99.17" evidence="10 13"/>
<proteinExistence type="inferred from homology"/>
<evidence type="ECO:0000256" key="5">
    <source>
        <dbReference type="ARBA" id="ARBA00022679"/>
    </source>
</evidence>
<dbReference type="FunFam" id="3.40.1780.10:FF:000001">
    <property type="entry name" value="S-adenosylmethionine:tRNA ribosyltransferase-isomerase"/>
    <property type="match status" value="1"/>
</dbReference>
<dbReference type="GO" id="GO:0005737">
    <property type="term" value="C:cytoplasm"/>
    <property type="evidence" value="ECO:0007669"/>
    <property type="project" value="UniProtKB-SubCell"/>
</dbReference>
<dbReference type="Gene3D" id="2.40.10.240">
    <property type="entry name" value="QueA-like"/>
    <property type="match status" value="1"/>
</dbReference>
<dbReference type="OrthoDB" id="9805933at2"/>
<dbReference type="AlphaFoldDB" id="A0A177E9A3"/>
<evidence type="ECO:0000256" key="4">
    <source>
        <dbReference type="ARBA" id="ARBA00022490"/>
    </source>
</evidence>
<comment type="subcellular location">
    <subcellularLocation>
        <location evidence="1 13">Cytoplasm</location>
    </subcellularLocation>
</comment>
<dbReference type="RefSeq" id="WP_068541165.1">
    <property type="nucleotide sequence ID" value="NZ_LSFI01000008.1"/>
</dbReference>
<sequence length="351" mass="40108">MSEEVIPSIYDLETYTYPLPQELIAQYPSQKREESRLLVLDRRKQKIVHHEKFSEIEQYFERGDLLVINDTKVFPARIYGHKETGGQVEILLLRLPEKEKPVPALYRGKRIRPGTIIRFDKGLVARVLENLGEGKVLLSFESPDDPLVLIHEIGKVPLPPYIKRSPEIEDLFRYQTVYAKKPGSVAAPTAGFHFTNELLRRLKEKGVKILSITLHVGYGTFAPIKTRDIRKHQIHEEYVEISPEVAEIINLSRKAGHGLFAVGTTTMRALEFAACQTGKVEPVSGWCDLYIYPGFEFKVVDHLITNFHLPKSSLLVLVAAFAGLDLIKKAYNEAISRKYRFFSYGDAMLIW</sequence>
<dbReference type="Gene3D" id="3.40.1780.10">
    <property type="entry name" value="QueA-like"/>
    <property type="match status" value="1"/>
</dbReference>
<evidence type="ECO:0000256" key="3">
    <source>
        <dbReference type="ARBA" id="ARBA00011245"/>
    </source>
</evidence>
<dbReference type="PANTHER" id="PTHR30307:SF0">
    <property type="entry name" value="S-ADENOSYLMETHIONINE:TRNA RIBOSYLTRANSFERASE-ISOMERASE"/>
    <property type="match status" value="1"/>
</dbReference>
<evidence type="ECO:0000256" key="1">
    <source>
        <dbReference type="ARBA" id="ARBA00004496"/>
    </source>
</evidence>
<evidence type="ECO:0000313" key="15">
    <source>
        <dbReference type="Proteomes" id="UP000076964"/>
    </source>
</evidence>
<dbReference type="NCBIfam" id="TIGR00113">
    <property type="entry name" value="queA"/>
    <property type="match status" value="1"/>
</dbReference>
<evidence type="ECO:0000256" key="7">
    <source>
        <dbReference type="ARBA" id="ARBA00022785"/>
    </source>
</evidence>
<dbReference type="InterPro" id="IPR042119">
    <property type="entry name" value="QueA_dom2"/>
</dbReference>
<dbReference type="PANTHER" id="PTHR30307">
    <property type="entry name" value="S-ADENOSYLMETHIONINE:TRNA RIBOSYLTRANSFERASE-ISOMERASE"/>
    <property type="match status" value="1"/>
</dbReference>
<dbReference type="GO" id="GO:0008616">
    <property type="term" value="P:tRNA queuosine(34) biosynthetic process"/>
    <property type="evidence" value="ECO:0007669"/>
    <property type="project" value="UniProtKB-UniRule"/>
</dbReference>
<comment type="caution">
    <text evidence="14">The sequence shown here is derived from an EMBL/GenBank/DDBJ whole genome shotgun (WGS) entry which is preliminary data.</text>
</comment>
<keyword evidence="6 13" id="KW-0949">S-adenosyl-L-methionine</keyword>
<dbReference type="UniPathway" id="UPA00392"/>
<evidence type="ECO:0000313" key="14">
    <source>
        <dbReference type="EMBL" id="OAG28286.1"/>
    </source>
</evidence>
<reference evidence="14 15" key="1">
    <citation type="submission" date="2016-02" db="EMBL/GenBank/DDBJ databases">
        <title>Draft genome sequence of Thermodesulfatator sp. S606.</title>
        <authorList>
            <person name="Lai Q."/>
            <person name="Cao J."/>
            <person name="Dupont S."/>
            <person name="Shao Z."/>
            <person name="Jebbar M."/>
            <person name="Alain K."/>
        </authorList>
    </citation>
    <scope>NUCLEOTIDE SEQUENCE [LARGE SCALE GENOMIC DNA]</scope>
    <source>
        <strain evidence="14 15">S606</strain>
    </source>
</reference>
<dbReference type="NCBIfam" id="NF001140">
    <property type="entry name" value="PRK00147.1"/>
    <property type="match status" value="1"/>
</dbReference>
<dbReference type="GO" id="GO:0051075">
    <property type="term" value="F:S-adenosylmethionine:tRNA ribosyltransferase-isomerase activity"/>
    <property type="evidence" value="ECO:0007669"/>
    <property type="project" value="UniProtKB-EC"/>
</dbReference>
<evidence type="ECO:0000256" key="12">
    <source>
        <dbReference type="ARBA" id="ARBA00076160"/>
    </source>
</evidence>
<keyword evidence="5 13" id="KW-0808">Transferase</keyword>
<keyword evidence="7 13" id="KW-0671">Queuosine biosynthesis</keyword>